<feature type="disulfide bond" evidence="1">
    <location>
        <begin position="174"/>
        <end position="271"/>
    </location>
</feature>
<feature type="disulfide bond" evidence="1">
    <location>
        <begin position="187"/>
        <end position="203"/>
    </location>
</feature>
<dbReference type="InterPro" id="IPR037176">
    <property type="entry name" value="Osmotin/thaumatin-like_sf"/>
</dbReference>
<dbReference type="Proteomes" id="UP000294933">
    <property type="component" value="Unassembled WGS sequence"/>
</dbReference>
<dbReference type="PIRSF" id="PIRSF002703">
    <property type="entry name" value="Thaumatin"/>
    <property type="match status" value="1"/>
</dbReference>
<feature type="disulfide bond" evidence="1">
    <location>
        <begin position="91"/>
        <end position="103"/>
    </location>
</feature>
<evidence type="ECO:0000256" key="1">
    <source>
        <dbReference type="PIRSR" id="PIRSR002703-1"/>
    </source>
</evidence>
<reference evidence="3 4" key="1">
    <citation type="submission" date="2018-06" db="EMBL/GenBank/DDBJ databases">
        <title>A transcriptomic atlas of mushroom development highlights an independent origin of complex multicellularity.</title>
        <authorList>
            <consortium name="DOE Joint Genome Institute"/>
            <person name="Krizsan K."/>
            <person name="Almasi E."/>
            <person name="Merenyi Z."/>
            <person name="Sahu N."/>
            <person name="Viragh M."/>
            <person name="Koszo T."/>
            <person name="Mondo S."/>
            <person name="Kiss B."/>
            <person name="Balint B."/>
            <person name="Kues U."/>
            <person name="Barry K."/>
            <person name="Hegedus J.C."/>
            <person name="Henrissat B."/>
            <person name="Johnson J."/>
            <person name="Lipzen A."/>
            <person name="Ohm R."/>
            <person name="Nagy I."/>
            <person name="Pangilinan J."/>
            <person name="Yan J."/>
            <person name="Xiong Y."/>
            <person name="Grigoriev I.V."/>
            <person name="Hibbett D.S."/>
            <person name="Nagy L.G."/>
        </authorList>
    </citation>
    <scope>NUCLEOTIDE SEQUENCE [LARGE SCALE GENOMIC DNA]</scope>
    <source>
        <strain evidence="3 4">SZMC22713</strain>
    </source>
</reference>
<protein>
    <submittedName>
        <fullName evidence="3">Osmotin, thaumatin-like protein</fullName>
    </submittedName>
</protein>
<dbReference type="SMART" id="SM00205">
    <property type="entry name" value="THN"/>
    <property type="match status" value="1"/>
</dbReference>
<accession>A0A4Y7QJ97</accession>
<feature type="disulfide bond" evidence="1">
    <location>
        <begin position="179"/>
        <end position="249"/>
    </location>
</feature>
<organism evidence="3 4">
    <name type="scientific">Rickenella mellea</name>
    <dbReference type="NCBI Taxonomy" id="50990"/>
    <lineage>
        <taxon>Eukaryota</taxon>
        <taxon>Fungi</taxon>
        <taxon>Dikarya</taxon>
        <taxon>Basidiomycota</taxon>
        <taxon>Agaricomycotina</taxon>
        <taxon>Agaricomycetes</taxon>
        <taxon>Hymenochaetales</taxon>
        <taxon>Rickenellaceae</taxon>
        <taxon>Rickenella</taxon>
    </lineage>
</organism>
<dbReference type="InterPro" id="IPR001938">
    <property type="entry name" value="Thaumatin"/>
</dbReference>
<dbReference type="PANTHER" id="PTHR31048">
    <property type="entry name" value="OS03G0233200 PROTEIN"/>
    <property type="match status" value="1"/>
</dbReference>
<feature type="signal peptide" evidence="2">
    <location>
        <begin position="1"/>
        <end position="26"/>
    </location>
</feature>
<evidence type="ECO:0000313" key="3">
    <source>
        <dbReference type="EMBL" id="TDL27724.1"/>
    </source>
</evidence>
<name>A0A4Y7QJ97_9AGAM</name>
<sequence length="285" mass="31144">MKTVSQSGVLAPAIIWMLASLPAVRGKTMTVKNNCPYTIWPGMYTNPHQDPGFIAVYPDHTTGWEAPPGNTVTFNVPVNWTNGRIWGRQNCNFNKRNGHGFFCDTGDCSAGLVCDQKDGDGQTPATLAEFTFGGLNNTVHWDGRMQGPFNDFYDISLVDGFNLPMRITLSEASCKSPDCSANVNDGCPPQLLVKNDTGSVVACNSDCNANLDGKSHLGNSTICCTDIYDYAPKCPSSGIPHYQYFKSKCKNTYCYAFDDYPSSNSTAVWTCASTLRSDYTITFCP</sequence>
<dbReference type="SUPFAM" id="SSF49870">
    <property type="entry name" value="Osmotin, thaumatin-like protein"/>
    <property type="match status" value="1"/>
</dbReference>
<keyword evidence="2" id="KW-0732">Signal</keyword>
<feature type="chain" id="PRO_5021421304" evidence="2">
    <location>
        <begin position="27"/>
        <end position="285"/>
    </location>
</feature>
<keyword evidence="1" id="KW-1015">Disulfide bond</keyword>
<gene>
    <name evidence="3" type="ORF">BD410DRAFT_781604</name>
</gene>
<feature type="disulfide bond" evidence="1">
    <location>
        <begin position="207"/>
        <end position="223"/>
    </location>
</feature>
<dbReference type="Gene3D" id="2.60.110.10">
    <property type="entry name" value="Thaumatin"/>
    <property type="match status" value="1"/>
</dbReference>
<dbReference type="PROSITE" id="PS51367">
    <property type="entry name" value="THAUMATIN_2"/>
    <property type="match status" value="1"/>
</dbReference>
<keyword evidence="4" id="KW-1185">Reference proteome</keyword>
<dbReference type="OrthoDB" id="430315at2759"/>
<dbReference type="STRING" id="50990.A0A4Y7QJ97"/>
<evidence type="ECO:0000256" key="2">
    <source>
        <dbReference type="SAM" id="SignalP"/>
    </source>
</evidence>
<dbReference type="EMBL" id="ML170158">
    <property type="protein sequence ID" value="TDL27724.1"/>
    <property type="molecule type" value="Genomic_DNA"/>
</dbReference>
<evidence type="ECO:0000313" key="4">
    <source>
        <dbReference type="Proteomes" id="UP000294933"/>
    </source>
</evidence>
<dbReference type="Pfam" id="PF00314">
    <property type="entry name" value="Thaumatin"/>
    <property type="match status" value="1"/>
</dbReference>
<feature type="disulfide bond" evidence="1">
    <location>
        <begin position="224"/>
        <end position="234"/>
    </location>
</feature>
<feature type="disulfide bond" evidence="1">
    <location>
        <begin position="35"/>
        <end position="284"/>
    </location>
</feature>
<feature type="disulfide bond" evidence="1">
    <location>
        <begin position="108"/>
        <end position="114"/>
    </location>
</feature>
<proteinExistence type="predicted"/>
<dbReference type="VEuPathDB" id="FungiDB:BD410DRAFT_781604"/>
<dbReference type="AlphaFoldDB" id="A0A4Y7QJ97"/>